<keyword evidence="1" id="KW-0677">Repeat</keyword>
<dbReference type="Gene3D" id="1.25.40.10">
    <property type="entry name" value="Tetratricopeptide repeat domain"/>
    <property type="match status" value="1"/>
</dbReference>
<protein>
    <recommendedName>
        <fullName evidence="5">Pentacotripeptide-repeat region of PRORP domain-containing protein</fullName>
    </recommendedName>
</protein>
<evidence type="ECO:0000256" key="2">
    <source>
        <dbReference type="SAM" id="MobiDB-lite"/>
    </source>
</evidence>
<dbReference type="InterPro" id="IPR051222">
    <property type="entry name" value="PPR/CCM1_RNA-binding"/>
</dbReference>
<dbReference type="AlphaFoldDB" id="A0A1E7FBD1"/>
<dbReference type="InterPro" id="IPR011990">
    <property type="entry name" value="TPR-like_helical_dom_sf"/>
</dbReference>
<dbReference type="KEGG" id="fcy:FRACYDRAFT_240158"/>
<organism evidence="3 4">
    <name type="scientific">Fragilariopsis cylindrus CCMP1102</name>
    <dbReference type="NCBI Taxonomy" id="635003"/>
    <lineage>
        <taxon>Eukaryota</taxon>
        <taxon>Sar</taxon>
        <taxon>Stramenopiles</taxon>
        <taxon>Ochrophyta</taxon>
        <taxon>Bacillariophyta</taxon>
        <taxon>Bacillariophyceae</taxon>
        <taxon>Bacillariophycidae</taxon>
        <taxon>Bacillariales</taxon>
        <taxon>Bacillariaceae</taxon>
        <taxon>Fragilariopsis</taxon>
    </lineage>
</organism>
<gene>
    <name evidence="3" type="ORF">FRACYDRAFT_240158</name>
</gene>
<dbReference type="Pfam" id="PF13812">
    <property type="entry name" value="PPR_3"/>
    <property type="match status" value="1"/>
</dbReference>
<dbReference type="PANTHER" id="PTHR47942">
    <property type="entry name" value="TETRATRICOPEPTIDE REPEAT (TPR)-LIKE SUPERFAMILY PROTEIN-RELATED"/>
    <property type="match status" value="1"/>
</dbReference>
<keyword evidence="4" id="KW-1185">Reference proteome</keyword>
<dbReference type="InParanoid" id="A0A1E7FBD1"/>
<evidence type="ECO:0000313" key="4">
    <source>
        <dbReference type="Proteomes" id="UP000095751"/>
    </source>
</evidence>
<proteinExistence type="predicted"/>
<dbReference type="InterPro" id="IPR002885">
    <property type="entry name" value="PPR_rpt"/>
</dbReference>
<dbReference type="PANTHER" id="PTHR47942:SF63">
    <property type="entry name" value="PENTATRICOPEPTIDE REPEAT-CONTAINING PROTEIN"/>
    <property type="match status" value="1"/>
</dbReference>
<evidence type="ECO:0000313" key="3">
    <source>
        <dbReference type="EMBL" id="OEU15470.1"/>
    </source>
</evidence>
<reference evidence="3 4" key="1">
    <citation type="submission" date="2016-09" db="EMBL/GenBank/DDBJ databases">
        <title>Extensive genetic diversity and differential bi-allelic expression allows diatom success in the polar Southern Ocean.</title>
        <authorList>
            <consortium name="DOE Joint Genome Institute"/>
            <person name="Mock T."/>
            <person name="Otillar R.P."/>
            <person name="Strauss J."/>
            <person name="Dupont C."/>
            <person name="Frickenhaus S."/>
            <person name="Maumus F."/>
            <person name="Mcmullan M."/>
            <person name="Sanges R."/>
            <person name="Schmutz J."/>
            <person name="Toseland A."/>
            <person name="Valas R."/>
            <person name="Veluchamy A."/>
            <person name="Ward B.J."/>
            <person name="Allen A."/>
            <person name="Barry K."/>
            <person name="Falciatore A."/>
            <person name="Ferrante M."/>
            <person name="Fortunato A.E."/>
            <person name="Gloeckner G."/>
            <person name="Gruber A."/>
            <person name="Hipkin R."/>
            <person name="Janech M."/>
            <person name="Kroth P."/>
            <person name="Leese F."/>
            <person name="Lindquist E."/>
            <person name="Lyon B.R."/>
            <person name="Martin J."/>
            <person name="Mayer C."/>
            <person name="Parker M."/>
            <person name="Quesneville H."/>
            <person name="Raymond J."/>
            <person name="Uhlig C."/>
            <person name="Valentin K.U."/>
            <person name="Worden A.Z."/>
            <person name="Armbrust E.V."/>
            <person name="Bowler C."/>
            <person name="Green B."/>
            <person name="Moulton V."/>
            <person name="Van Oosterhout C."/>
            <person name="Grigoriev I."/>
        </authorList>
    </citation>
    <scope>NUCLEOTIDE SEQUENCE [LARGE SCALE GENOMIC DNA]</scope>
    <source>
        <strain evidence="3 4">CCMP1102</strain>
    </source>
</reference>
<name>A0A1E7FBD1_9STRA</name>
<dbReference type="EMBL" id="KV784359">
    <property type="protein sequence ID" value="OEU15470.1"/>
    <property type="molecule type" value="Genomic_DNA"/>
</dbReference>
<evidence type="ECO:0008006" key="5">
    <source>
        <dbReference type="Google" id="ProtNLM"/>
    </source>
</evidence>
<dbReference type="OrthoDB" id="41940at2759"/>
<evidence type="ECO:0000256" key="1">
    <source>
        <dbReference type="ARBA" id="ARBA00022737"/>
    </source>
</evidence>
<dbReference type="Proteomes" id="UP000095751">
    <property type="component" value="Unassembled WGS sequence"/>
</dbReference>
<feature type="compositionally biased region" description="Polar residues" evidence="2">
    <location>
        <begin position="1"/>
        <end position="10"/>
    </location>
</feature>
<feature type="region of interest" description="Disordered" evidence="2">
    <location>
        <begin position="1"/>
        <end position="41"/>
    </location>
</feature>
<accession>A0A1E7FBD1</accession>
<sequence>MNDIRQQTTIVKEAAQSPSDDEQNDENSTKLEQEKSSQQQRLQYNSLREIQSAAASMTSILENMDDPTSHHFVAILKSWANTCQIAHEMEKTKLSYVVGIPQRAQLILNSMGPNPSVEAYTEVIKAWAYSSEYLRGTMAEQVSQKIQYPTGESFKAIMRAHAWSKESRSAFHATGHFMRMMRLLEAGRIDSEPPTIDDYHILCRAWTDAGDKNSSSKVYSVLQIMETAYQKGHINFRADLQCYRDALITMSRRHNVEDVGELADVTLKEMKDQMMHPDTECYRSGILAWKHVAMSRDSPFPEQAIKRTQELLREMTLAYHRTNQVLIQPTTEDYNNVLHAMTLSKTPNAASYAEGLFKTLKEESTIIGGPDALSYQYMLGIWRNSRSPIKFTHAQQLLQEARGNYVDNENWTSNGGSIVDVFTSFVQVCGAPNFSNKKDIQERTKIMTMALRILEDMRKLGLTPNSDTYTALVEACDHLLPANGQERQSALENIFRRACREGFVNQSLLEHFKVAASSYLYAKMVVSKSLLMEDLKIVPESWTRNVKGYREGKKVMPLSIHGNFTFTKAAAEYRMRKLRRRTNQKLLQGGRLKNMKEAI</sequence>